<keyword evidence="1" id="KW-0812">Transmembrane</keyword>
<evidence type="ECO:0000313" key="2">
    <source>
        <dbReference type="EMBL" id="KAF2762473.1"/>
    </source>
</evidence>
<feature type="transmembrane region" description="Helical" evidence="1">
    <location>
        <begin position="120"/>
        <end position="140"/>
    </location>
</feature>
<dbReference type="Gene3D" id="6.10.110.10">
    <property type="match status" value="1"/>
</dbReference>
<keyword evidence="1" id="KW-1133">Transmembrane helix</keyword>
<keyword evidence="1" id="KW-0472">Membrane</keyword>
<dbReference type="Proteomes" id="UP000799437">
    <property type="component" value="Unassembled WGS sequence"/>
</dbReference>
<accession>A0A6A6WI33</accession>
<dbReference type="GeneID" id="54486120"/>
<evidence type="ECO:0000313" key="3">
    <source>
        <dbReference type="Proteomes" id="UP000799437"/>
    </source>
</evidence>
<dbReference type="AlphaFoldDB" id="A0A6A6WI33"/>
<reference evidence="2" key="1">
    <citation type="journal article" date="2020" name="Stud. Mycol.">
        <title>101 Dothideomycetes genomes: a test case for predicting lifestyles and emergence of pathogens.</title>
        <authorList>
            <person name="Haridas S."/>
            <person name="Albert R."/>
            <person name="Binder M."/>
            <person name="Bloem J."/>
            <person name="Labutti K."/>
            <person name="Salamov A."/>
            <person name="Andreopoulos B."/>
            <person name="Baker S."/>
            <person name="Barry K."/>
            <person name="Bills G."/>
            <person name="Bluhm B."/>
            <person name="Cannon C."/>
            <person name="Castanera R."/>
            <person name="Culley D."/>
            <person name="Daum C."/>
            <person name="Ezra D."/>
            <person name="Gonzalez J."/>
            <person name="Henrissat B."/>
            <person name="Kuo A."/>
            <person name="Liang C."/>
            <person name="Lipzen A."/>
            <person name="Lutzoni F."/>
            <person name="Magnuson J."/>
            <person name="Mondo S."/>
            <person name="Nolan M."/>
            <person name="Ohm R."/>
            <person name="Pangilinan J."/>
            <person name="Park H.-J."/>
            <person name="Ramirez L."/>
            <person name="Alfaro M."/>
            <person name="Sun H."/>
            <person name="Tritt A."/>
            <person name="Yoshinaga Y."/>
            <person name="Zwiers L.-H."/>
            <person name="Turgeon B."/>
            <person name="Goodwin S."/>
            <person name="Spatafora J."/>
            <person name="Crous P."/>
            <person name="Grigoriev I."/>
        </authorList>
    </citation>
    <scope>NUCLEOTIDE SEQUENCE</scope>
    <source>
        <strain evidence="2">CBS 121739</strain>
    </source>
</reference>
<dbReference type="EMBL" id="ML996565">
    <property type="protein sequence ID" value="KAF2762473.1"/>
    <property type="molecule type" value="Genomic_DNA"/>
</dbReference>
<sequence>MPEYRLALNAEGDLVGRHVSFQSQSHLGLRSQMESRIVCDTECRRASQENLEALIADTAAIWSSRRASGENAEGHSESSNSYTQQDMDWCSAGMLPFLQQVFDSVTDDTVRYAKENPIQFVMRILSALVVLNPTTVSIPILNLLGWGSLGPIGGSFAAFVQTPLTAAGSIFAILQSAAMGGYGTTTVASFVRALALSPHAYDLLICVLRMMNVDELARDLEIARADL</sequence>
<organism evidence="2 3">
    <name type="scientific">Pseudovirgaria hyperparasitica</name>
    <dbReference type="NCBI Taxonomy" id="470096"/>
    <lineage>
        <taxon>Eukaryota</taxon>
        <taxon>Fungi</taxon>
        <taxon>Dikarya</taxon>
        <taxon>Ascomycota</taxon>
        <taxon>Pezizomycotina</taxon>
        <taxon>Dothideomycetes</taxon>
        <taxon>Dothideomycetes incertae sedis</taxon>
        <taxon>Acrospermales</taxon>
        <taxon>Acrospermaceae</taxon>
        <taxon>Pseudovirgaria</taxon>
    </lineage>
</organism>
<gene>
    <name evidence="2" type="ORF">EJ05DRAFT_481408</name>
</gene>
<protein>
    <submittedName>
        <fullName evidence="2">Uncharacterized protein</fullName>
    </submittedName>
</protein>
<dbReference type="OrthoDB" id="3798292at2759"/>
<dbReference type="InterPro" id="IPR038213">
    <property type="entry name" value="IFI6/IFI27-like_sf"/>
</dbReference>
<evidence type="ECO:0000256" key="1">
    <source>
        <dbReference type="SAM" id="Phobius"/>
    </source>
</evidence>
<feature type="transmembrane region" description="Helical" evidence="1">
    <location>
        <begin position="152"/>
        <end position="174"/>
    </location>
</feature>
<dbReference type="RefSeq" id="XP_033604924.1">
    <property type="nucleotide sequence ID" value="XM_033745066.1"/>
</dbReference>
<keyword evidence="3" id="KW-1185">Reference proteome</keyword>
<name>A0A6A6WI33_9PEZI</name>
<proteinExistence type="predicted"/>